<dbReference type="Proteomes" id="UP000501113">
    <property type="component" value="Segment"/>
</dbReference>
<evidence type="ECO:0000313" key="1">
    <source>
        <dbReference type="EMBL" id="BCB67496.1"/>
    </source>
</evidence>
<accession>A0A6F8X2K7</accession>
<proteinExistence type="predicted"/>
<reference evidence="1" key="1">
    <citation type="journal article" date="2021" name="Microbiol. Resour. Announc.">
        <title>Genome Sequence of Lymphocystis Disease Virus 2 LCDV-JP_Oita_2018, Isolated from a Diseased Japanese Flounder (Paralichthys olivaceus) in Japan.</title>
        <authorList>
            <person name="Kawato S."/>
            <person name="Nozaki R."/>
            <person name="Hirono I."/>
            <person name="Kondo H."/>
        </authorList>
    </citation>
    <scope>NUCLEOTIDE SEQUENCE</scope>
    <source>
        <strain evidence="1">LCDV-JP_Oita_2018</strain>
    </source>
</reference>
<dbReference type="EMBL" id="LC534415">
    <property type="protein sequence ID" value="BCB67496.1"/>
    <property type="molecule type" value="Genomic_DNA"/>
</dbReference>
<organism evidence="1">
    <name type="scientific">Lymphocystis disease virus 2</name>
    <dbReference type="NCBI Taxonomy" id="159183"/>
    <lineage>
        <taxon>Viruses</taxon>
        <taxon>Varidnaviria</taxon>
        <taxon>Bamfordvirae</taxon>
        <taxon>Nucleocytoviricota</taxon>
        <taxon>Megaviricetes</taxon>
        <taxon>Pimascovirales</taxon>
        <taxon>Pimascovirales incertae sedis</taxon>
        <taxon>Iridoviridae</taxon>
        <taxon>Alphairidovirinae</taxon>
        <taxon>Lymphocystivirus</taxon>
        <taxon>Lymphocystivirus paralichthys1</taxon>
    </lineage>
</organism>
<protein>
    <submittedName>
        <fullName evidence="1">Uncharacterized protein</fullName>
    </submittedName>
</protein>
<sequence length="135" mass="16134">MLGILFAVFCTWAFALKLIVDRTFYTNCRQQYILFSTIIDILWRRWITKPISVHQTTSRVKITFHDGTQYCHIFLKKCVPIITIKGAKSKEDYTLELKSYFKWEQDYPSPRILSLDEDLEVKYKDDTIYAVQNEY</sequence>
<name>A0A6F8X2K7_9VIRU</name>